<sequence length="157" mass="17400">MLIRSPYVAITLLLVFATISISVARADDNERKPAVSDAYLYPDADLVIRSYDPGMSGTELHSTKDSFEEVLEFYEKKLGPKGSSSGSSSLRTGKTVKAFRSFDDSTKTTPDAETNLNPRSVKLVTFTNVDEKYVSTVVLSRTQTGKRTHILLIWATR</sequence>
<dbReference type="KEGG" id="lcre:Pla8534_32950"/>
<keyword evidence="2" id="KW-1185">Reference proteome</keyword>
<accession>A0A518DUH0</accession>
<organism evidence="1 2">
    <name type="scientific">Lignipirellula cremea</name>
    <dbReference type="NCBI Taxonomy" id="2528010"/>
    <lineage>
        <taxon>Bacteria</taxon>
        <taxon>Pseudomonadati</taxon>
        <taxon>Planctomycetota</taxon>
        <taxon>Planctomycetia</taxon>
        <taxon>Pirellulales</taxon>
        <taxon>Pirellulaceae</taxon>
        <taxon>Lignipirellula</taxon>
    </lineage>
</organism>
<dbReference type="EMBL" id="CP036433">
    <property type="protein sequence ID" value="QDU95480.1"/>
    <property type="molecule type" value="Genomic_DNA"/>
</dbReference>
<dbReference type="AlphaFoldDB" id="A0A518DUH0"/>
<reference evidence="1 2" key="1">
    <citation type="submission" date="2019-02" db="EMBL/GenBank/DDBJ databases">
        <title>Deep-cultivation of Planctomycetes and their phenomic and genomic characterization uncovers novel biology.</title>
        <authorList>
            <person name="Wiegand S."/>
            <person name="Jogler M."/>
            <person name="Boedeker C."/>
            <person name="Pinto D."/>
            <person name="Vollmers J."/>
            <person name="Rivas-Marin E."/>
            <person name="Kohn T."/>
            <person name="Peeters S.H."/>
            <person name="Heuer A."/>
            <person name="Rast P."/>
            <person name="Oberbeckmann S."/>
            <person name="Bunk B."/>
            <person name="Jeske O."/>
            <person name="Meyerdierks A."/>
            <person name="Storesund J.E."/>
            <person name="Kallscheuer N."/>
            <person name="Luecker S."/>
            <person name="Lage O.M."/>
            <person name="Pohl T."/>
            <person name="Merkel B.J."/>
            <person name="Hornburger P."/>
            <person name="Mueller R.-W."/>
            <person name="Bruemmer F."/>
            <person name="Labrenz M."/>
            <person name="Spormann A.M."/>
            <person name="Op den Camp H."/>
            <person name="Overmann J."/>
            <person name="Amann R."/>
            <person name="Jetten M.S.M."/>
            <person name="Mascher T."/>
            <person name="Medema M.H."/>
            <person name="Devos D.P."/>
            <person name="Kaster A.-K."/>
            <person name="Ovreas L."/>
            <person name="Rohde M."/>
            <person name="Galperin M.Y."/>
            <person name="Jogler C."/>
        </authorList>
    </citation>
    <scope>NUCLEOTIDE SEQUENCE [LARGE SCALE GENOMIC DNA]</scope>
    <source>
        <strain evidence="1 2">Pla85_3_4</strain>
    </source>
</reference>
<evidence type="ECO:0000313" key="1">
    <source>
        <dbReference type="EMBL" id="QDU95480.1"/>
    </source>
</evidence>
<name>A0A518DUH0_9BACT</name>
<evidence type="ECO:0000313" key="2">
    <source>
        <dbReference type="Proteomes" id="UP000317648"/>
    </source>
</evidence>
<protein>
    <submittedName>
        <fullName evidence="1">Uncharacterized protein</fullName>
    </submittedName>
</protein>
<proteinExistence type="predicted"/>
<gene>
    <name evidence="1" type="ORF">Pla8534_32950</name>
</gene>
<dbReference type="Proteomes" id="UP000317648">
    <property type="component" value="Chromosome"/>
</dbReference>